<dbReference type="GO" id="GO:0048488">
    <property type="term" value="P:synaptic vesicle endocytosis"/>
    <property type="evidence" value="ECO:0007669"/>
    <property type="project" value="TreeGrafter"/>
</dbReference>
<dbReference type="OrthoDB" id="10051416at2759"/>
<dbReference type="InterPro" id="IPR033616">
    <property type="entry name" value="BLTP1"/>
</dbReference>
<dbReference type="EMBL" id="CAJNON010000196">
    <property type="protein sequence ID" value="CAF1091598.1"/>
    <property type="molecule type" value="Genomic_DNA"/>
</dbReference>
<feature type="region of interest" description="Disordered" evidence="1">
    <location>
        <begin position="319"/>
        <end position="344"/>
    </location>
</feature>
<dbReference type="AlphaFoldDB" id="A0A814NGC5"/>
<feature type="compositionally biased region" description="Polar residues" evidence="1">
    <location>
        <begin position="116"/>
        <end position="127"/>
    </location>
</feature>
<gene>
    <name evidence="3" type="ORF">OKA104_LOCUS35495</name>
    <name evidence="2" type="ORF">VCS650_LOCUS19590</name>
</gene>
<feature type="region of interest" description="Disordered" evidence="1">
    <location>
        <begin position="105"/>
        <end position="127"/>
    </location>
</feature>
<protein>
    <submittedName>
        <fullName evidence="2">Uncharacterized protein</fullName>
    </submittedName>
</protein>
<dbReference type="Proteomes" id="UP000663881">
    <property type="component" value="Unassembled WGS sequence"/>
</dbReference>
<evidence type="ECO:0000313" key="3">
    <source>
        <dbReference type="EMBL" id="CAF4097676.1"/>
    </source>
</evidence>
<reference evidence="2" key="1">
    <citation type="submission" date="2021-02" db="EMBL/GenBank/DDBJ databases">
        <authorList>
            <person name="Nowell W R."/>
        </authorList>
    </citation>
    <scope>NUCLEOTIDE SEQUENCE</scope>
</reference>
<accession>A0A814NGC5</accession>
<evidence type="ECO:0000256" key="1">
    <source>
        <dbReference type="SAM" id="MobiDB-lite"/>
    </source>
</evidence>
<comment type="caution">
    <text evidence="2">The sequence shown here is derived from an EMBL/GenBank/DDBJ whole genome shotgun (WGS) entry which is preliminary data.</text>
</comment>
<dbReference type="PANTHER" id="PTHR31640">
    <property type="entry name" value="TRANSMEMBRANE PROTEIN KIAA1109"/>
    <property type="match status" value="1"/>
</dbReference>
<name>A0A814NGC5_9BILA</name>
<feature type="compositionally biased region" description="Low complexity" evidence="1">
    <location>
        <begin position="106"/>
        <end position="115"/>
    </location>
</feature>
<sequence length="344" mass="38865">MRRIQSYESYQIVAIRKKPEESISHEITTLSTRQISVLDTIVGKSQALTSLQIRDINLILNGVTNIGITAMDVPLKLHEVHDLVNCAGRLITCYVRQFVPDDAQQTSSLSTTTGTDNELVNTSTRRTDSINRNINSRPLETQQNISTSSKRAIFETHITAHCQGLTFSTTLLSTLKVQYKIGVANIGGMKSRSTANIHEHTLHLLNNNNHDHQQPPTVSSDNYVRIDFPEIRCYGNYSIEQEQKYKTKDHLNLREKLDVLKLIITDDFLAQLLFVSKIIIHEINEILAKVSEFDRFHFGTTKHTSVSSSSIVPIIRIGSTDTENEDDDERGKDQPTIPSTLFTY</sequence>
<dbReference type="EMBL" id="CAJOAY010005160">
    <property type="protein sequence ID" value="CAF4097676.1"/>
    <property type="molecule type" value="Genomic_DNA"/>
</dbReference>
<dbReference type="PANTHER" id="PTHR31640:SF1">
    <property type="entry name" value="BRIDGE-LIKE LIPID TRANSFER PROTEIN FAMILY MEMBER 1"/>
    <property type="match status" value="1"/>
</dbReference>
<proteinExistence type="predicted"/>
<dbReference type="GO" id="GO:0098793">
    <property type="term" value="C:presynapse"/>
    <property type="evidence" value="ECO:0007669"/>
    <property type="project" value="GOC"/>
</dbReference>
<evidence type="ECO:0000313" key="2">
    <source>
        <dbReference type="EMBL" id="CAF1091598.1"/>
    </source>
</evidence>
<evidence type="ECO:0000313" key="4">
    <source>
        <dbReference type="Proteomes" id="UP000663891"/>
    </source>
</evidence>
<organism evidence="2 4">
    <name type="scientific">Adineta steineri</name>
    <dbReference type="NCBI Taxonomy" id="433720"/>
    <lineage>
        <taxon>Eukaryota</taxon>
        <taxon>Metazoa</taxon>
        <taxon>Spiralia</taxon>
        <taxon>Gnathifera</taxon>
        <taxon>Rotifera</taxon>
        <taxon>Eurotatoria</taxon>
        <taxon>Bdelloidea</taxon>
        <taxon>Adinetida</taxon>
        <taxon>Adinetidae</taxon>
        <taxon>Adineta</taxon>
    </lineage>
</organism>
<dbReference type="Proteomes" id="UP000663891">
    <property type="component" value="Unassembled WGS sequence"/>
</dbReference>